<sequence length="149" mass="16365">MKKGTSLSVSVQYADDSEPQPRSRVRSLVRAALPDGGEVVVRFVRQTEMATLNHQTRGKTGATNILSFAYPSVADNIVRGDIVICPQIATRDAVQYQKPPAHHLAHLIVHGVLHLAGYRHDTATTAAKMEAAERTILQRFNIADPYLLP</sequence>
<evidence type="ECO:0000256" key="5">
    <source>
        <dbReference type="ARBA" id="ARBA00022759"/>
    </source>
</evidence>
<keyword evidence="8" id="KW-0698">rRNA processing</keyword>
<gene>
    <name evidence="8 10" type="primary">ybeY</name>
    <name evidence="10" type="ORF">NQX30_07530</name>
</gene>
<comment type="caution">
    <text evidence="10">The sequence shown here is derived from an EMBL/GenBank/DDBJ whole genome shotgun (WGS) entry which is preliminary data.</text>
</comment>
<comment type="function">
    <text evidence="8">Single strand-specific metallo-endoribonuclease involved in late-stage 70S ribosome quality control and in maturation of the 3' terminus of the 16S rRNA.</text>
</comment>
<keyword evidence="2 8" id="KW-0690">Ribosome biogenesis</keyword>
<evidence type="ECO:0000256" key="1">
    <source>
        <dbReference type="ARBA" id="ARBA00010875"/>
    </source>
</evidence>
<dbReference type="EMBL" id="JANQAO010000005">
    <property type="protein sequence ID" value="MDM5148206.1"/>
    <property type="molecule type" value="Genomic_DNA"/>
</dbReference>
<comment type="subcellular location">
    <subcellularLocation>
        <location evidence="8">Cytoplasm</location>
    </subcellularLocation>
</comment>
<keyword evidence="5 8" id="KW-0255">Endonuclease</keyword>
<reference evidence="10" key="1">
    <citation type="submission" date="2022-08" db="EMBL/GenBank/DDBJ databases">
        <authorList>
            <person name="Dzunkova M."/>
            <person name="La Clair J."/>
            <person name="Tyml T."/>
            <person name="Doud D."/>
            <person name="Schulz F."/>
            <person name="Piquer S."/>
            <person name="Porcel Sanchis D."/>
            <person name="Osborn A."/>
            <person name="Robinson D."/>
            <person name="Louie K.B."/>
            <person name="Bowen B.P."/>
            <person name="Bowers R."/>
            <person name="Lee J."/>
            <person name="Arnau Llombart V."/>
            <person name="Diaz Villanueva W."/>
            <person name="Gosliner T."/>
            <person name="Northen T."/>
            <person name="Cheng J.-F."/>
            <person name="Burkart M.D."/>
            <person name="Woyke T."/>
        </authorList>
    </citation>
    <scope>NUCLEOTIDE SEQUENCE</scope>
    <source>
        <strain evidence="10">Df01</strain>
    </source>
</reference>
<evidence type="ECO:0000313" key="10">
    <source>
        <dbReference type="EMBL" id="MDM5148206.1"/>
    </source>
</evidence>
<dbReference type="PANTHER" id="PTHR46986">
    <property type="entry name" value="ENDORIBONUCLEASE YBEY, CHLOROPLASTIC"/>
    <property type="match status" value="1"/>
</dbReference>
<dbReference type="EC" id="3.1.-.-" evidence="8"/>
<dbReference type="HAMAP" id="MF_00009">
    <property type="entry name" value="Endoribonucl_YbeY"/>
    <property type="match status" value="1"/>
</dbReference>
<keyword evidence="6 8" id="KW-0378">Hydrolase</keyword>
<keyword evidence="8" id="KW-0963">Cytoplasm</keyword>
<dbReference type="NCBIfam" id="TIGR00043">
    <property type="entry name" value="rRNA maturation RNase YbeY"/>
    <property type="match status" value="1"/>
</dbReference>
<evidence type="ECO:0000256" key="6">
    <source>
        <dbReference type="ARBA" id="ARBA00022801"/>
    </source>
</evidence>
<dbReference type="Proteomes" id="UP001168167">
    <property type="component" value="Unassembled WGS sequence"/>
</dbReference>
<dbReference type="SUPFAM" id="SSF55486">
    <property type="entry name" value="Metalloproteases ('zincins'), catalytic domain"/>
    <property type="match status" value="1"/>
</dbReference>
<evidence type="ECO:0000256" key="7">
    <source>
        <dbReference type="ARBA" id="ARBA00022833"/>
    </source>
</evidence>
<keyword evidence="11" id="KW-1185">Reference proteome</keyword>
<dbReference type="Gene3D" id="3.40.390.30">
    <property type="entry name" value="Metalloproteases ('zincins'), catalytic domain"/>
    <property type="match status" value="1"/>
</dbReference>
<dbReference type="PROSITE" id="PS01306">
    <property type="entry name" value="UPF0054"/>
    <property type="match status" value="1"/>
</dbReference>
<dbReference type="PANTHER" id="PTHR46986:SF1">
    <property type="entry name" value="ENDORIBONUCLEASE YBEY, CHLOROPLASTIC"/>
    <property type="match status" value="1"/>
</dbReference>
<name>A0ABT7QNB4_9GAMM</name>
<dbReference type="InterPro" id="IPR020549">
    <property type="entry name" value="YbeY_CS"/>
</dbReference>
<comment type="similarity">
    <text evidence="1 8">Belongs to the endoribonuclease YbeY family.</text>
</comment>
<protein>
    <recommendedName>
        <fullName evidence="8">Endoribonuclease YbeY</fullName>
        <ecNumber evidence="8">3.1.-.-</ecNumber>
    </recommendedName>
</protein>
<evidence type="ECO:0000256" key="9">
    <source>
        <dbReference type="SAM" id="MobiDB-lite"/>
    </source>
</evidence>
<evidence type="ECO:0000256" key="8">
    <source>
        <dbReference type="HAMAP-Rule" id="MF_00009"/>
    </source>
</evidence>
<comment type="cofactor">
    <cofactor evidence="8">
        <name>Zn(2+)</name>
        <dbReference type="ChEBI" id="CHEBI:29105"/>
    </cofactor>
    <text evidence="8">Binds 1 zinc ion.</text>
</comment>
<proteinExistence type="inferred from homology"/>
<evidence type="ECO:0000256" key="4">
    <source>
        <dbReference type="ARBA" id="ARBA00022723"/>
    </source>
</evidence>
<dbReference type="InterPro" id="IPR002036">
    <property type="entry name" value="YbeY"/>
</dbReference>
<feature type="binding site" evidence="8">
    <location>
        <position position="120"/>
    </location>
    <ligand>
        <name>Zn(2+)</name>
        <dbReference type="ChEBI" id="CHEBI:29105"/>
        <note>catalytic</note>
    </ligand>
</feature>
<evidence type="ECO:0000256" key="2">
    <source>
        <dbReference type="ARBA" id="ARBA00022517"/>
    </source>
</evidence>
<evidence type="ECO:0000256" key="3">
    <source>
        <dbReference type="ARBA" id="ARBA00022722"/>
    </source>
</evidence>
<feature type="binding site" evidence="8">
    <location>
        <position position="114"/>
    </location>
    <ligand>
        <name>Zn(2+)</name>
        <dbReference type="ChEBI" id="CHEBI:29105"/>
        <note>catalytic</note>
    </ligand>
</feature>
<dbReference type="InterPro" id="IPR023091">
    <property type="entry name" value="MetalPrtase_cat_dom_sf_prd"/>
</dbReference>
<organism evidence="10 11">
    <name type="scientific">Candidatus Doriopsillibacter californiensis</name>
    <dbReference type="NCBI Taxonomy" id="2970740"/>
    <lineage>
        <taxon>Bacteria</taxon>
        <taxon>Pseudomonadati</taxon>
        <taxon>Pseudomonadota</taxon>
        <taxon>Gammaproteobacteria</taxon>
        <taxon>Candidatus Tethybacterales</taxon>
        <taxon>Candidatus Persebacteraceae</taxon>
        <taxon>Candidatus Doriopsillibacter</taxon>
    </lineage>
</organism>
<evidence type="ECO:0000313" key="11">
    <source>
        <dbReference type="Proteomes" id="UP001168167"/>
    </source>
</evidence>
<keyword evidence="4 8" id="KW-0479">Metal-binding</keyword>
<keyword evidence="7 8" id="KW-0862">Zinc</keyword>
<feature type="compositionally biased region" description="Polar residues" evidence="9">
    <location>
        <begin position="1"/>
        <end position="11"/>
    </location>
</feature>
<feature type="binding site" evidence="8">
    <location>
        <position position="110"/>
    </location>
    <ligand>
        <name>Zn(2+)</name>
        <dbReference type="ChEBI" id="CHEBI:29105"/>
        <note>catalytic</note>
    </ligand>
</feature>
<reference evidence="10" key="2">
    <citation type="journal article" date="2023" name="Microbiome">
        <title>Synthase-selected sorting approach identifies a beta-lactone synthase in a nudibranch symbiotic bacterium.</title>
        <authorList>
            <person name="Dzunkova M."/>
            <person name="La Clair J.J."/>
            <person name="Tyml T."/>
            <person name="Doud D."/>
            <person name="Schulz F."/>
            <person name="Piquer-Esteban S."/>
            <person name="Porcel Sanchis D."/>
            <person name="Osborn A."/>
            <person name="Robinson D."/>
            <person name="Louie K.B."/>
            <person name="Bowen B.P."/>
            <person name="Bowers R.M."/>
            <person name="Lee J."/>
            <person name="Arnau V."/>
            <person name="Diaz-Villanueva W."/>
            <person name="Stepanauskas R."/>
            <person name="Gosliner T."/>
            <person name="Date S.V."/>
            <person name="Northen T.R."/>
            <person name="Cheng J.F."/>
            <person name="Burkart M.D."/>
            <person name="Woyke T."/>
        </authorList>
    </citation>
    <scope>NUCLEOTIDE SEQUENCE</scope>
    <source>
        <strain evidence="10">Df01</strain>
    </source>
</reference>
<dbReference type="Pfam" id="PF02130">
    <property type="entry name" value="YbeY"/>
    <property type="match status" value="1"/>
</dbReference>
<feature type="region of interest" description="Disordered" evidence="9">
    <location>
        <begin position="1"/>
        <end position="22"/>
    </location>
</feature>
<accession>A0ABT7QNB4</accession>
<keyword evidence="3 8" id="KW-0540">Nuclease</keyword>